<dbReference type="EMBL" id="JABAYA010000129">
    <property type="protein sequence ID" value="KAF7724127.1"/>
    <property type="molecule type" value="Genomic_DNA"/>
</dbReference>
<dbReference type="InterPro" id="IPR050357">
    <property type="entry name" value="Arrestin_domain-protein"/>
</dbReference>
<dbReference type="InterPro" id="IPR014752">
    <property type="entry name" value="Arrestin-like_C"/>
</dbReference>
<dbReference type="InterPro" id="IPR011021">
    <property type="entry name" value="Arrestin-like_N"/>
</dbReference>
<evidence type="ECO:0000313" key="3">
    <source>
        <dbReference type="EMBL" id="KAF7724127.1"/>
    </source>
</evidence>
<protein>
    <recommendedName>
        <fullName evidence="5">Arrestin-like N-terminal domain-containing protein</fullName>
    </recommendedName>
</protein>
<evidence type="ECO:0008006" key="5">
    <source>
        <dbReference type="Google" id="ProtNLM"/>
    </source>
</evidence>
<dbReference type="GO" id="GO:0070086">
    <property type="term" value="P:ubiquitin-dependent endocytosis"/>
    <property type="evidence" value="ECO:0007669"/>
    <property type="project" value="TreeGrafter"/>
</dbReference>
<dbReference type="Gene3D" id="2.60.40.640">
    <property type="match status" value="1"/>
</dbReference>
<dbReference type="GO" id="GO:0031625">
    <property type="term" value="F:ubiquitin protein ligase binding"/>
    <property type="evidence" value="ECO:0007669"/>
    <property type="project" value="TreeGrafter"/>
</dbReference>
<organism evidence="3 4">
    <name type="scientific">Apophysomyces ossiformis</name>
    <dbReference type="NCBI Taxonomy" id="679940"/>
    <lineage>
        <taxon>Eukaryota</taxon>
        <taxon>Fungi</taxon>
        <taxon>Fungi incertae sedis</taxon>
        <taxon>Mucoromycota</taxon>
        <taxon>Mucoromycotina</taxon>
        <taxon>Mucoromycetes</taxon>
        <taxon>Mucorales</taxon>
        <taxon>Mucorineae</taxon>
        <taxon>Mucoraceae</taxon>
        <taxon>Apophysomyces</taxon>
    </lineage>
</organism>
<dbReference type="InterPro" id="IPR014756">
    <property type="entry name" value="Ig_E-set"/>
</dbReference>
<sequence length="395" mass="45120">MKRPSRQTLEIHLESDHLVMNGSRSESPGCVLRGVLSLYLSKPTTVKSIILRFSGTMTIKWTEPAGNGHERLFREVHSLVQHEWSFLPSRSISYRINAGDHTFGFELPLSGHLPESTQVASFYVVEYQLCALVIRPSLFSDYTAQRPLYLSRQIPTPQGALTTPIAVSNQWMNKLDYELSIPTKLYAFGDDIQIRYCEFSSLQQNSLVRIASLIEDIHLKHLICKLKEYMCCPAIHGRFGGKPKRHGRIIRYLREEDFRRCPTQTHPMVWSKTLCVSVPESSKEIQCDVRSEAVRVLHRLKFEIVCQTTDGTLSGFNVELPITIRVMTGQLPTYEETCQSLPYDPALLIALRCNEDDPRSAWHLHPEFRSRSINNSSHEPLPSYSAIIRSFESSP</sequence>
<proteinExistence type="predicted"/>
<reference evidence="3" key="1">
    <citation type="submission" date="2020-01" db="EMBL/GenBank/DDBJ databases">
        <title>Genome Sequencing of Three Apophysomyces-Like Fungal Strains Confirms a Novel Fungal Genus in the Mucoromycota with divergent Burkholderia-like Endosymbiotic Bacteria.</title>
        <authorList>
            <person name="Stajich J.E."/>
            <person name="Macias A.M."/>
            <person name="Carter-House D."/>
            <person name="Lovett B."/>
            <person name="Kasson L.R."/>
            <person name="Berry K."/>
            <person name="Grigoriev I."/>
            <person name="Chang Y."/>
            <person name="Spatafora J."/>
            <person name="Kasson M.T."/>
        </authorList>
    </citation>
    <scope>NUCLEOTIDE SEQUENCE</scope>
    <source>
        <strain evidence="3">NRRL A-21654</strain>
    </source>
</reference>
<dbReference type="PROSITE" id="PS50890">
    <property type="entry name" value="PUA"/>
    <property type="match status" value="1"/>
</dbReference>
<dbReference type="GO" id="GO:0005829">
    <property type="term" value="C:cytosol"/>
    <property type="evidence" value="ECO:0007669"/>
    <property type="project" value="TreeGrafter"/>
</dbReference>
<dbReference type="SUPFAM" id="SSF81296">
    <property type="entry name" value="E set domains"/>
    <property type="match status" value="1"/>
</dbReference>
<evidence type="ECO:0000259" key="2">
    <source>
        <dbReference type="Pfam" id="PF02752"/>
    </source>
</evidence>
<gene>
    <name evidence="3" type="ORF">EC973_001311</name>
</gene>
<keyword evidence="4" id="KW-1185">Reference proteome</keyword>
<accession>A0A8H7BM69</accession>
<comment type="caution">
    <text evidence="3">The sequence shown here is derived from an EMBL/GenBank/DDBJ whole genome shotgun (WGS) entry which is preliminary data.</text>
</comment>
<dbReference type="Proteomes" id="UP000605846">
    <property type="component" value="Unassembled WGS sequence"/>
</dbReference>
<name>A0A8H7BM69_9FUNG</name>
<feature type="domain" description="Arrestin-like N-terminal" evidence="1">
    <location>
        <begin position="28"/>
        <end position="139"/>
    </location>
</feature>
<dbReference type="Pfam" id="PF02752">
    <property type="entry name" value="Arrestin_C"/>
    <property type="match status" value="1"/>
</dbReference>
<dbReference type="InterPro" id="IPR011022">
    <property type="entry name" value="Arrestin_C-like"/>
</dbReference>
<evidence type="ECO:0000259" key="1">
    <source>
        <dbReference type="Pfam" id="PF00339"/>
    </source>
</evidence>
<evidence type="ECO:0000313" key="4">
    <source>
        <dbReference type="Proteomes" id="UP000605846"/>
    </source>
</evidence>
<dbReference type="GO" id="GO:0030674">
    <property type="term" value="F:protein-macromolecule adaptor activity"/>
    <property type="evidence" value="ECO:0007669"/>
    <property type="project" value="TreeGrafter"/>
</dbReference>
<dbReference type="OrthoDB" id="2333384at2759"/>
<feature type="domain" description="Arrestin C-terminal-like" evidence="2">
    <location>
        <begin position="171"/>
        <end position="324"/>
    </location>
</feature>
<dbReference type="PANTHER" id="PTHR11188">
    <property type="entry name" value="ARRESTIN DOMAIN CONTAINING PROTEIN"/>
    <property type="match status" value="1"/>
</dbReference>
<dbReference type="GO" id="GO:0005886">
    <property type="term" value="C:plasma membrane"/>
    <property type="evidence" value="ECO:0007669"/>
    <property type="project" value="TreeGrafter"/>
</dbReference>
<dbReference type="PANTHER" id="PTHR11188:SF17">
    <property type="entry name" value="FI21816P1"/>
    <property type="match status" value="1"/>
</dbReference>
<dbReference type="Pfam" id="PF00339">
    <property type="entry name" value="Arrestin_N"/>
    <property type="match status" value="1"/>
</dbReference>
<dbReference type="AlphaFoldDB" id="A0A8H7BM69"/>